<proteinExistence type="inferred from homology"/>
<protein>
    <submittedName>
        <fullName evidence="5">Purine catabolism regulator</fullName>
    </submittedName>
</protein>
<dbReference type="Proteomes" id="UP000316184">
    <property type="component" value="Unassembled WGS sequence"/>
</dbReference>
<evidence type="ECO:0000313" key="5">
    <source>
        <dbReference type="EMBL" id="TWF93914.1"/>
    </source>
</evidence>
<dbReference type="OrthoDB" id="2973014at2"/>
<dbReference type="Pfam" id="PF13556">
    <property type="entry name" value="HTH_30"/>
    <property type="match status" value="1"/>
</dbReference>
<sequence length="503" mass="53606">MQMTLDEVLRHPSVQGGDPVLLVGAGCGSRSVRWVHSSEVIDIAPLLRGGELLLTGGVVLSGAGPARQRSYVRELAARGVAALAVETASTGTGVPDAVIDECAKQGFPLIRFDRPVPFVQITEDVNGLLINDSVHRLRLADSLSDVLSAQLTSGAGLQQLTGALAEITGAVVVVRDRSGAVLSRAPGPGQDESGESVTRRATLTVHGISTAQLEVLAGPGVDPLVLEAALHRAPQAFALALLREQPPTPRMRATRALFHQLRDPAGAQADLDVLITNSGLKGADSFVAVVTGQVDAGVRESLEQALQRNGRQAVGQADDHEYLALVALEPRHPERSRRGLIQDVRQLGAQAPETPVVGVGPLVTGSGGIRHAVVEARRCLQLEVAEREATGVVDAAAWSLHRLVHQLDSDEVLRRYIREQLGAVLDEPSEVRDRLLRTLEVFFDCAANKTRAAERLHVRRQTLYQRLEKLSACLGADVTDPEKLGDLHVAVRLHNVLAGGETG</sequence>
<evidence type="ECO:0000259" key="3">
    <source>
        <dbReference type="Pfam" id="PF13556"/>
    </source>
</evidence>
<gene>
    <name evidence="5" type="ORF">FHU35_14195</name>
</gene>
<reference evidence="5 6" key="1">
    <citation type="submission" date="2019-06" db="EMBL/GenBank/DDBJ databases">
        <title>Sequencing the genomes of 1000 actinobacteria strains.</title>
        <authorList>
            <person name="Klenk H.-P."/>
        </authorList>
    </citation>
    <scope>NUCLEOTIDE SEQUENCE [LARGE SCALE GENOMIC DNA]</scope>
    <source>
        <strain evidence="5 6">DSM 46699</strain>
    </source>
</reference>
<dbReference type="InterPro" id="IPR051448">
    <property type="entry name" value="CdaR-like_regulators"/>
</dbReference>
<feature type="domain" description="Purine catabolism PurC-like" evidence="2">
    <location>
        <begin position="7"/>
        <end position="127"/>
    </location>
</feature>
<dbReference type="InterPro" id="IPR012914">
    <property type="entry name" value="PucR_dom"/>
</dbReference>
<evidence type="ECO:0000313" key="6">
    <source>
        <dbReference type="Proteomes" id="UP000316184"/>
    </source>
</evidence>
<dbReference type="InterPro" id="IPR025736">
    <property type="entry name" value="PucR_C-HTH_dom"/>
</dbReference>
<comment type="similarity">
    <text evidence="1">Belongs to the CdaR family.</text>
</comment>
<organism evidence="5 6">
    <name type="scientific">Saccharopolyspora dendranthemae</name>
    <dbReference type="NCBI Taxonomy" id="1181886"/>
    <lineage>
        <taxon>Bacteria</taxon>
        <taxon>Bacillati</taxon>
        <taxon>Actinomycetota</taxon>
        <taxon>Actinomycetes</taxon>
        <taxon>Pseudonocardiales</taxon>
        <taxon>Pseudonocardiaceae</taxon>
        <taxon>Saccharopolyspora</taxon>
    </lineage>
</organism>
<name>A0A561U3G6_9PSEU</name>
<dbReference type="PANTHER" id="PTHR33744">
    <property type="entry name" value="CARBOHYDRATE DIACID REGULATOR"/>
    <property type="match status" value="1"/>
</dbReference>
<evidence type="ECO:0000259" key="2">
    <source>
        <dbReference type="Pfam" id="PF07905"/>
    </source>
</evidence>
<dbReference type="Gene3D" id="3.40.50.2300">
    <property type="match status" value="1"/>
</dbReference>
<feature type="domain" description="PucR C-terminal helix-turn-helix" evidence="3">
    <location>
        <begin position="435"/>
        <end position="493"/>
    </location>
</feature>
<dbReference type="RefSeq" id="WP_145741891.1">
    <property type="nucleotide sequence ID" value="NZ_VIWX01000004.1"/>
</dbReference>
<dbReference type="AlphaFoldDB" id="A0A561U3G6"/>
<dbReference type="PANTHER" id="PTHR33744:SF1">
    <property type="entry name" value="DNA-BINDING TRANSCRIPTIONAL ACTIVATOR ADER"/>
    <property type="match status" value="1"/>
</dbReference>
<dbReference type="Pfam" id="PF17853">
    <property type="entry name" value="GGDEF_2"/>
    <property type="match status" value="1"/>
</dbReference>
<evidence type="ECO:0000256" key="1">
    <source>
        <dbReference type="ARBA" id="ARBA00006754"/>
    </source>
</evidence>
<dbReference type="EMBL" id="VIWX01000004">
    <property type="protein sequence ID" value="TWF93914.1"/>
    <property type="molecule type" value="Genomic_DNA"/>
</dbReference>
<dbReference type="InterPro" id="IPR042070">
    <property type="entry name" value="PucR_C-HTH_sf"/>
</dbReference>
<dbReference type="Pfam" id="PF07905">
    <property type="entry name" value="PucR"/>
    <property type="match status" value="1"/>
</dbReference>
<comment type="caution">
    <text evidence="5">The sequence shown here is derived from an EMBL/GenBank/DDBJ whole genome shotgun (WGS) entry which is preliminary data.</text>
</comment>
<evidence type="ECO:0000259" key="4">
    <source>
        <dbReference type="Pfam" id="PF17853"/>
    </source>
</evidence>
<feature type="domain" description="CdaR GGDEF-like" evidence="4">
    <location>
        <begin position="284"/>
        <end position="382"/>
    </location>
</feature>
<accession>A0A561U3G6</accession>
<keyword evidence="6" id="KW-1185">Reference proteome</keyword>
<dbReference type="Gene3D" id="1.10.10.2840">
    <property type="entry name" value="PucR C-terminal helix-turn-helix domain"/>
    <property type="match status" value="1"/>
</dbReference>
<dbReference type="InterPro" id="IPR041522">
    <property type="entry name" value="CdaR_GGDEF"/>
</dbReference>